<dbReference type="PROSITE" id="PS50088">
    <property type="entry name" value="ANK_REPEAT"/>
    <property type="match status" value="4"/>
</dbReference>
<dbReference type="SUPFAM" id="SSF48403">
    <property type="entry name" value="Ankyrin repeat"/>
    <property type="match status" value="1"/>
</dbReference>
<organism evidence="4 5">
    <name type="scientific">Endocarpon pusillum</name>
    <dbReference type="NCBI Taxonomy" id="364733"/>
    <lineage>
        <taxon>Eukaryota</taxon>
        <taxon>Fungi</taxon>
        <taxon>Dikarya</taxon>
        <taxon>Ascomycota</taxon>
        <taxon>Pezizomycotina</taxon>
        <taxon>Eurotiomycetes</taxon>
        <taxon>Chaetothyriomycetidae</taxon>
        <taxon>Verrucariales</taxon>
        <taxon>Verrucariaceae</taxon>
        <taxon>Endocarpon</taxon>
    </lineage>
</organism>
<dbReference type="Pfam" id="PF01048">
    <property type="entry name" value="PNP_UDP_1"/>
    <property type="match status" value="1"/>
</dbReference>
<dbReference type="PANTHER" id="PTHR46082:SF11">
    <property type="entry name" value="AAA+ ATPASE DOMAIN-CONTAINING PROTEIN-RELATED"/>
    <property type="match status" value="1"/>
</dbReference>
<evidence type="ECO:0000313" key="5">
    <source>
        <dbReference type="Proteomes" id="UP000606974"/>
    </source>
</evidence>
<dbReference type="Pfam" id="PF00023">
    <property type="entry name" value="Ank"/>
    <property type="match status" value="1"/>
</dbReference>
<dbReference type="PRINTS" id="PR01415">
    <property type="entry name" value="ANKYRIN"/>
</dbReference>
<sequence>MKSIRIQASSLAQGPLDEMPKKIEVLATRPRLRATSSPTLNRQDYTVGLICALSVEMTAAQAMLDVAHVAPALVSSDQVFALKPNSYRFGSIGVHNVVIVCLPSGVPGTVSAAMVLANMLSSFRGIKFGLMVGIGGGVPSKKNDIRLGDVVVSTPTATYPGVIQYDFGKAVGEGQFQRSGTLNKPPEDLLSAVASLDSDHKMNGNKLSEHINCMLKKHPRMYNEFSRPRTDSLYNADYEHISEDATCSGCDAAKLEIREPRLSEDPVIHYGLIASGNQVMKHGPTRDRLGREYGVLCFEMEAAGLMDYFKLLVIRGICDYADSHKNKHWQGYAAATAAAYAKELLKSLQELGDTPPELEPSETTAKANETTEEVSETIETASKASEEAASRTLSKEHKSRFGTLNTKFKAGLSNFFAVAESSNVKTAPELQKFINEDLIAASKSEQQNVYKVNLLLDQGAEPEYRDDTYHRTSLIWAVISGREDIVSILLNNQASVETRDGKNHRTPLIWAVIGGRADIIIILLDYQASIEAKDGIYHRTPLIWAIIGGREDIVGILLNHQALIESRDTTWDWTPLMWAIWKSGKMAIIQKLIDQKASLTATDKKWGRTPLLWAVYYGRSDVARIFLERNRELIEDKDKEQLTPLALAWRECKKEVAQVLIEHGANTNFAFRSGRPLLISAIIRKDESDMFLAKLLVENGADVQCKDKNGMPALSVAVKNKVAAIARILIDKGAALEATDNEGHTALKWAVKGAHGELIELLVRSEAKR</sequence>
<evidence type="ECO:0000256" key="2">
    <source>
        <dbReference type="SAM" id="MobiDB-lite"/>
    </source>
</evidence>
<dbReference type="InterPro" id="IPR035994">
    <property type="entry name" value="Nucleoside_phosphorylase_sf"/>
</dbReference>
<evidence type="ECO:0000256" key="1">
    <source>
        <dbReference type="PROSITE-ProRule" id="PRU00023"/>
    </source>
</evidence>
<reference evidence="4" key="1">
    <citation type="submission" date="2020-02" db="EMBL/GenBank/DDBJ databases">
        <authorList>
            <person name="Palmer J.M."/>
        </authorList>
    </citation>
    <scope>NUCLEOTIDE SEQUENCE</scope>
    <source>
        <strain evidence="4">EPUS1.4</strain>
        <tissue evidence="4">Thallus</tissue>
    </source>
</reference>
<dbReference type="InterPro" id="IPR036770">
    <property type="entry name" value="Ankyrin_rpt-contain_sf"/>
</dbReference>
<keyword evidence="5" id="KW-1185">Reference proteome</keyword>
<dbReference type="GO" id="GO:0009116">
    <property type="term" value="P:nucleoside metabolic process"/>
    <property type="evidence" value="ECO:0007669"/>
    <property type="project" value="InterPro"/>
</dbReference>
<feature type="repeat" description="ANK" evidence="1">
    <location>
        <begin position="503"/>
        <end position="535"/>
    </location>
</feature>
<dbReference type="Pfam" id="PF12796">
    <property type="entry name" value="Ank_2"/>
    <property type="match status" value="3"/>
</dbReference>
<dbReference type="PANTHER" id="PTHR46082">
    <property type="entry name" value="ATP/GTP-BINDING PROTEIN-RELATED"/>
    <property type="match status" value="1"/>
</dbReference>
<feature type="region of interest" description="Disordered" evidence="2">
    <location>
        <begin position="352"/>
        <end position="374"/>
    </location>
</feature>
<evidence type="ECO:0000313" key="4">
    <source>
        <dbReference type="EMBL" id="KAF7513150.1"/>
    </source>
</evidence>
<dbReference type="OrthoDB" id="1577640at2759"/>
<protein>
    <recommendedName>
        <fullName evidence="3">Nucleoside phosphorylase domain-containing protein</fullName>
    </recommendedName>
</protein>
<evidence type="ECO:0000259" key="3">
    <source>
        <dbReference type="Pfam" id="PF01048"/>
    </source>
</evidence>
<dbReference type="SMART" id="SM00248">
    <property type="entry name" value="ANK"/>
    <property type="match status" value="10"/>
</dbReference>
<comment type="caution">
    <text evidence="4">The sequence shown here is derived from an EMBL/GenBank/DDBJ whole genome shotgun (WGS) entry which is preliminary data.</text>
</comment>
<dbReference type="EMBL" id="JAACFV010000007">
    <property type="protein sequence ID" value="KAF7513150.1"/>
    <property type="molecule type" value="Genomic_DNA"/>
</dbReference>
<dbReference type="Gene3D" id="1.25.40.20">
    <property type="entry name" value="Ankyrin repeat-containing domain"/>
    <property type="match status" value="2"/>
</dbReference>
<accession>A0A8H7APN4</accession>
<dbReference type="GO" id="GO:0003824">
    <property type="term" value="F:catalytic activity"/>
    <property type="evidence" value="ECO:0007669"/>
    <property type="project" value="InterPro"/>
</dbReference>
<proteinExistence type="predicted"/>
<name>A0A8H7APN4_9EURO</name>
<feature type="repeat" description="ANK" evidence="1">
    <location>
        <begin position="469"/>
        <end position="501"/>
    </location>
</feature>
<dbReference type="InterPro" id="IPR002110">
    <property type="entry name" value="Ankyrin_rpt"/>
</dbReference>
<dbReference type="InterPro" id="IPR000845">
    <property type="entry name" value="Nucleoside_phosphorylase_d"/>
</dbReference>
<gene>
    <name evidence="4" type="ORF">GJ744_010546</name>
</gene>
<feature type="domain" description="Nucleoside phosphorylase" evidence="3">
    <location>
        <begin position="82"/>
        <end position="335"/>
    </location>
</feature>
<dbReference type="AlphaFoldDB" id="A0A8H7APN4"/>
<dbReference type="Proteomes" id="UP000606974">
    <property type="component" value="Unassembled WGS sequence"/>
</dbReference>
<feature type="repeat" description="ANK" evidence="1">
    <location>
        <begin position="709"/>
        <end position="741"/>
    </location>
</feature>
<dbReference type="Gene3D" id="3.40.50.1580">
    <property type="entry name" value="Nucleoside phosphorylase domain"/>
    <property type="match status" value="1"/>
</dbReference>
<keyword evidence="1" id="KW-0040">ANK repeat</keyword>
<dbReference type="SUPFAM" id="SSF53167">
    <property type="entry name" value="Purine and uridine phosphorylases"/>
    <property type="match status" value="1"/>
</dbReference>
<dbReference type="InterPro" id="IPR053137">
    <property type="entry name" value="NLR-like"/>
</dbReference>
<feature type="repeat" description="ANK" evidence="1">
    <location>
        <begin position="673"/>
        <end position="708"/>
    </location>
</feature>